<comment type="caution">
    <text evidence="11">The sequence shown here is derived from an EMBL/GenBank/DDBJ whole genome shotgun (WGS) entry which is preliminary data.</text>
</comment>
<evidence type="ECO:0000259" key="10">
    <source>
        <dbReference type="Pfam" id="PF00999"/>
    </source>
</evidence>
<organism evidence="11 12">
    <name type="scientific">Pseudofulvimonas gallinarii</name>
    <dbReference type="NCBI Taxonomy" id="634155"/>
    <lineage>
        <taxon>Bacteria</taxon>
        <taxon>Pseudomonadati</taxon>
        <taxon>Pseudomonadota</taxon>
        <taxon>Gammaproteobacteria</taxon>
        <taxon>Lysobacterales</taxon>
        <taxon>Rhodanobacteraceae</taxon>
        <taxon>Pseudofulvimonas</taxon>
    </lineage>
</organism>
<feature type="transmembrane region" description="Helical" evidence="9">
    <location>
        <begin position="246"/>
        <end position="264"/>
    </location>
</feature>
<keyword evidence="7" id="KW-0406">Ion transport</keyword>
<evidence type="ECO:0000256" key="6">
    <source>
        <dbReference type="ARBA" id="ARBA00022989"/>
    </source>
</evidence>
<keyword evidence="6 9" id="KW-1133">Transmembrane helix</keyword>
<dbReference type="AlphaFoldDB" id="A0A4R3LL77"/>
<evidence type="ECO:0000256" key="5">
    <source>
        <dbReference type="ARBA" id="ARBA00022692"/>
    </source>
</evidence>
<dbReference type="OrthoDB" id="9781411at2"/>
<comment type="subcellular location">
    <subcellularLocation>
        <location evidence="1">Membrane</location>
        <topology evidence="1">Multi-pass membrane protein</topology>
    </subcellularLocation>
</comment>
<keyword evidence="3" id="KW-0813">Transport</keyword>
<feature type="transmembrane region" description="Helical" evidence="9">
    <location>
        <begin position="193"/>
        <end position="212"/>
    </location>
</feature>
<feature type="transmembrane region" description="Helical" evidence="9">
    <location>
        <begin position="88"/>
        <end position="107"/>
    </location>
</feature>
<feature type="transmembrane region" description="Helical" evidence="9">
    <location>
        <begin position="119"/>
        <end position="138"/>
    </location>
</feature>
<gene>
    <name evidence="11" type="ORF">EDC25_106143</name>
</gene>
<feature type="transmembrane region" description="Helical" evidence="9">
    <location>
        <begin position="276"/>
        <end position="295"/>
    </location>
</feature>
<dbReference type="PANTHER" id="PTHR42751:SF3">
    <property type="entry name" value="SODIUM_GLUTAMATE SYMPORTER"/>
    <property type="match status" value="1"/>
</dbReference>
<dbReference type="Gene3D" id="1.20.1530.20">
    <property type="match status" value="1"/>
</dbReference>
<feature type="domain" description="Cation/H+ exchanger transmembrane" evidence="10">
    <location>
        <begin position="16"/>
        <end position="380"/>
    </location>
</feature>
<dbReference type="RefSeq" id="WP_123521048.1">
    <property type="nucleotide sequence ID" value="NZ_JBHLWF010000031.1"/>
</dbReference>
<keyword evidence="8 9" id="KW-0472">Membrane</keyword>
<dbReference type="GO" id="GO:1902600">
    <property type="term" value="P:proton transmembrane transport"/>
    <property type="evidence" value="ECO:0007669"/>
    <property type="project" value="InterPro"/>
</dbReference>
<evidence type="ECO:0000256" key="3">
    <source>
        <dbReference type="ARBA" id="ARBA00022448"/>
    </source>
</evidence>
<dbReference type="Pfam" id="PF00999">
    <property type="entry name" value="Na_H_Exchanger"/>
    <property type="match status" value="1"/>
</dbReference>
<evidence type="ECO:0000313" key="12">
    <source>
        <dbReference type="Proteomes" id="UP000294599"/>
    </source>
</evidence>
<dbReference type="GO" id="GO:0016020">
    <property type="term" value="C:membrane"/>
    <property type="evidence" value="ECO:0007669"/>
    <property type="project" value="UniProtKB-SubCell"/>
</dbReference>
<feature type="transmembrane region" description="Helical" evidence="9">
    <location>
        <begin position="301"/>
        <end position="323"/>
    </location>
</feature>
<sequence length="584" mass="62555">MHPITLLQDLATILVFAAAATLLCHALKQPVVLGYLLAGLLIGPHTPPWPLIADEHTIESFAEIGLVMLMFGLGLHFSIGKLLKVGRIAVVVALIEVVVMVMLGYLLGRAFGWSVMDAVFLGAILSMSSTTIIIKALQDLKMTHRPFAQIIFGTLIVEDIIAIAMLALISTASAAGGSEAVDVGAVMLKLGELALFMVLTTVAGLLLMPRLFAFVSRFGSNEMLLITALGVCFAISLLAYQLEYSIALGAFLAGVLVAESPAGPKVEAVVEPVRDMFSAVFFVAIGMMIEPATLVEYWMPVTLITLLVVVGKVGTCALGAFIGGAPAVRALRSGMGMAQIGEFSFIIAQHGTAAGVASGFLYPVTVAVSAVTTFLTPYLIKSSDAFSKLLSRFLPTRLKLPLRYYQRWLESFGDVADDERAMIRRILRRMTLYILLDLVLIIAILAFSGLAARRFDAELEALLPHLSWALPIAALVLCLPIIIHAIGKQRALAMALADVGVGPNRPFGRALMRHLLFALMLLPTVAIVLGFTMAMVGSWPGLVLLLVLLAVAGVLWQRLASLYTRAQLDITATLAERPAEPGHH</sequence>
<name>A0A4R3LL77_9GAMM</name>
<evidence type="ECO:0000256" key="9">
    <source>
        <dbReference type="SAM" id="Phobius"/>
    </source>
</evidence>
<feature type="transmembrane region" description="Helical" evidence="9">
    <location>
        <begin position="60"/>
        <end position="79"/>
    </location>
</feature>
<comment type="similarity">
    <text evidence="2">Belongs to the monovalent cation:proton antiporter 2 (CPA2) transporter (TC 2.A.37) family.</text>
</comment>
<evidence type="ECO:0000313" key="11">
    <source>
        <dbReference type="EMBL" id="TCS99304.1"/>
    </source>
</evidence>
<keyword evidence="5 9" id="KW-0812">Transmembrane</keyword>
<feature type="transmembrane region" description="Helical" evidence="9">
    <location>
        <begin position="468"/>
        <end position="486"/>
    </location>
</feature>
<reference evidence="11 12" key="1">
    <citation type="submission" date="2019-03" db="EMBL/GenBank/DDBJ databases">
        <title>Genomic Encyclopedia of Type Strains, Phase IV (KMG-IV): sequencing the most valuable type-strain genomes for metagenomic binning, comparative biology and taxonomic classification.</title>
        <authorList>
            <person name="Goeker M."/>
        </authorList>
    </citation>
    <scope>NUCLEOTIDE SEQUENCE [LARGE SCALE GENOMIC DNA]</scope>
    <source>
        <strain evidence="11 12">DSM 21944</strain>
    </source>
</reference>
<accession>A0A4R3LL77</accession>
<feature type="transmembrane region" description="Helical" evidence="9">
    <location>
        <begin position="515"/>
        <end position="533"/>
    </location>
</feature>
<feature type="transmembrane region" description="Helical" evidence="9">
    <location>
        <begin position="150"/>
        <end position="173"/>
    </location>
</feature>
<feature type="transmembrane region" description="Helical" evidence="9">
    <location>
        <begin position="430"/>
        <end position="448"/>
    </location>
</feature>
<dbReference type="GO" id="GO:0015297">
    <property type="term" value="F:antiporter activity"/>
    <property type="evidence" value="ECO:0007669"/>
    <property type="project" value="UniProtKB-KW"/>
</dbReference>
<evidence type="ECO:0000256" key="2">
    <source>
        <dbReference type="ARBA" id="ARBA00005551"/>
    </source>
</evidence>
<dbReference type="InterPro" id="IPR006153">
    <property type="entry name" value="Cation/H_exchanger_TM"/>
</dbReference>
<dbReference type="InterPro" id="IPR038770">
    <property type="entry name" value="Na+/solute_symporter_sf"/>
</dbReference>
<feature type="transmembrane region" description="Helical" evidence="9">
    <location>
        <begin position="539"/>
        <end position="556"/>
    </location>
</feature>
<proteinExistence type="inferred from homology"/>
<evidence type="ECO:0000256" key="1">
    <source>
        <dbReference type="ARBA" id="ARBA00004141"/>
    </source>
</evidence>
<evidence type="ECO:0000256" key="7">
    <source>
        <dbReference type="ARBA" id="ARBA00023065"/>
    </source>
</evidence>
<evidence type="ECO:0000256" key="4">
    <source>
        <dbReference type="ARBA" id="ARBA00022449"/>
    </source>
</evidence>
<dbReference type="PANTHER" id="PTHR42751">
    <property type="entry name" value="SODIUM/HYDROGEN EXCHANGER FAMILY/TRKA DOMAIN PROTEIN"/>
    <property type="match status" value="1"/>
</dbReference>
<evidence type="ECO:0000256" key="8">
    <source>
        <dbReference type="ARBA" id="ARBA00023136"/>
    </source>
</evidence>
<keyword evidence="4" id="KW-0050">Antiport</keyword>
<feature type="transmembrane region" description="Helical" evidence="9">
    <location>
        <begin position="360"/>
        <end position="380"/>
    </location>
</feature>
<keyword evidence="12" id="KW-1185">Reference proteome</keyword>
<dbReference type="Proteomes" id="UP000294599">
    <property type="component" value="Unassembled WGS sequence"/>
</dbReference>
<dbReference type="EMBL" id="SMAF01000006">
    <property type="protein sequence ID" value="TCS99304.1"/>
    <property type="molecule type" value="Genomic_DNA"/>
</dbReference>
<protein>
    <submittedName>
        <fullName evidence="11">Transporter (CPA2 family)</fullName>
    </submittedName>
</protein>